<organism evidence="2 3">
    <name type="scientific">Triparma verrucosa</name>
    <dbReference type="NCBI Taxonomy" id="1606542"/>
    <lineage>
        <taxon>Eukaryota</taxon>
        <taxon>Sar</taxon>
        <taxon>Stramenopiles</taxon>
        <taxon>Ochrophyta</taxon>
        <taxon>Bolidophyceae</taxon>
        <taxon>Parmales</taxon>
        <taxon>Triparmaceae</taxon>
        <taxon>Triparma</taxon>
    </lineage>
</organism>
<keyword evidence="1" id="KW-0812">Transmembrane</keyword>
<evidence type="ECO:0000256" key="1">
    <source>
        <dbReference type="SAM" id="Phobius"/>
    </source>
</evidence>
<gene>
    <name evidence="2" type="ORF">TrVE_jg6767</name>
</gene>
<keyword evidence="1" id="KW-0472">Membrane</keyword>
<dbReference type="AlphaFoldDB" id="A0A9W7KW36"/>
<keyword evidence="3" id="KW-1185">Reference proteome</keyword>
<dbReference type="EMBL" id="BRXX01000468">
    <property type="protein sequence ID" value="GMI13430.1"/>
    <property type="molecule type" value="Genomic_DNA"/>
</dbReference>
<protein>
    <submittedName>
        <fullName evidence="2">Uncharacterized protein</fullName>
    </submittedName>
</protein>
<name>A0A9W7KW36_9STRA</name>
<comment type="caution">
    <text evidence="2">The sequence shown here is derived from an EMBL/GenBank/DDBJ whole genome shotgun (WGS) entry which is preliminary data.</text>
</comment>
<dbReference type="Proteomes" id="UP001165160">
    <property type="component" value="Unassembled WGS sequence"/>
</dbReference>
<sequence>MQSRSIRSKYELSPAYPQSQISPKALQHRRKPSYLITSFRRRYLLLLPFIVITAMIIIASKRNPTSNLQNFDPPPSSTLPFPPPPTLYNLCILIRTSPSHFYSLPTLLTSLLTSPLPPSLTLSLTLHNFDTSPLSPPFYSHILSHLSHLPPSPSLRTRFSPISHPYDNLYGYTHTSLPKSSSCTHHLITNGDNYYLPEFVSSLSFKKGLLFQTVDFLSHHPRDYNVIKNEVKRGFIDLGSFVFSDEIEVKGFMDLDIPESDRLGNFARDWYFVKELTKNLKHNQIHHIRKVLYVHQ</sequence>
<evidence type="ECO:0000313" key="3">
    <source>
        <dbReference type="Proteomes" id="UP001165160"/>
    </source>
</evidence>
<reference evidence="3" key="1">
    <citation type="journal article" date="2023" name="Commun. Biol.">
        <title>Genome analysis of Parmales, the sister group of diatoms, reveals the evolutionary specialization of diatoms from phago-mixotrophs to photoautotrophs.</title>
        <authorList>
            <person name="Ban H."/>
            <person name="Sato S."/>
            <person name="Yoshikawa S."/>
            <person name="Yamada K."/>
            <person name="Nakamura Y."/>
            <person name="Ichinomiya M."/>
            <person name="Sato N."/>
            <person name="Blanc-Mathieu R."/>
            <person name="Endo H."/>
            <person name="Kuwata A."/>
            <person name="Ogata H."/>
        </authorList>
    </citation>
    <scope>NUCLEOTIDE SEQUENCE [LARGE SCALE GENOMIC DNA]</scope>
    <source>
        <strain evidence="3">NIES 3699</strain>
    </source>
</reference>
<evidence type="ECO:0000313" key="2">
    <source>
        <dbReference type="EMBL" id="GMI13430.1"/>
    </source>
</evidence>
<feature type="transmembrane region" description="Helical" evidence="1">
    <location>
        <begin position="43"/>
        <end position="60"/>
    </location>
</feature>
<keyword evidence="1" id="KW-1133">Transmembrane helix</keyword>
<accession>A0A9W7KW36</accession>
<proteinExistence type="predicted"/>